<dbReference type="Proteomes" id="UP000801492">
    <property type="component" value="Unassembled WGS sequence"/>
</dbReference>
<evidence type="ECO:0000256" key="8">
    <source>
        <dbReference type="ARBA" id="ARBA00023288"/>
    </source>
</evidence>
<keyword evidence="4 9" id="KW-0732">Signal</keyword>
<accession>A0A8K0GF44</accession>
<protein>
    <recommendedName>
        <fullName evidence="12">Protein sleepless</fullName>
    </recommendedName>
</protein>
<feature type="signal peptide" evidence="9">
    <location>
        <begin position="1"/>
        <end position="23"/>
    </location>
</feature>
<dbReference type="PANTHER" id="PTHR33562">
    <property type="entry name" value="ATILLA, ISOFORM B-RELATED-RELATED"/>
    <property type="match status" value="1"/>
</dbReference>
<evidence type="ECO:0000313" key="10">
    <source>
        <dbReference type="EMBL" id="KAF2897389.1"/>
    </source>
</evidence>
<keyword evidence="7" id="KW-0325">Glycoprotein</keyword>
<dbReference type="Pfam" id="PF17064">
    <property type="entry name" value="QVR"/>
    <property type="match status" value="1"/>
</dbReference>
<keyword evidence="5" id="KW-1133">Transmembrane helix</keyword>
<dbReference type="AlphaFoldDB" id="A0A8K0GF44"/>
<dbReference type="InterPro" id="IPR031424">
    <property type="entry name" value="QVR-like"/>
</dbReference>
<dbReference type="EMBL" id="VTPC01004212">
    <property type="protein sequence ID" value="KAF2897389.1"/>
    <property type="molecule type" value="Genomic_DNA"/>
</dbReference>
<evidence type="ECO:0000256" key="1">
    <source>
        <dbReference type="ARBA" id="ARBA00004589"/>
    </source>
</evidence>
<dbReference type="InterPro" id="IPR050975">
    <property type="entry name" value="Sleep_regulator"/>
</dbReference>
<gene>
    <name evidence="10" type="ORF">ILUMI_08781</name>
</gene>
<evidence type="ECO:0000256" key="5">
    <source>
        <dbReference type="ARBA" id="ARBA00022989"/>
    </source>
</evidence>
<keyword evidence="3" id="KW-0812">Transmembrane</keyword>
<keyword evidence="8" id="KW-0449">Lipoprotein</keyword>
<dbReference type="OrthoDB" id="75169at2759"/>
<dbReference type="GO" id="GO:0030431">
    <property type="term" value="P:sleep"/>
    <property type="evidence" value="ECO:0007669"/>
    <property type="project" value="InterPro"/>
</dbReference>
<evidence type="ECO:0000313" key="11">
    <source>
        <dbReference type="Proteomes" id="UP000801492"/>
    </source>
</evidence>
<evidence type="ECO:0000256" key="3">
    <source>
        <dbReference type="ARBA" id="ARBA00022692"/>
    </source>
</evidence>
<name>A0A8K0GF44_IGNLU</name>
<sequence>MNVYVLCVTVAVFVLAFITNGDALRCWKCSSDAYGRCADHFNVTLFPRYQTIQNAYSDSPHIIDCERDVPNNYQTYSNFGGYQRHVCMKKVITDRRTQRKIYSRGCHLLVGNEAVGTCTNQQAYGDDQVDFCEYCDTFECNGAQGLQKNLWVGLIPIAVALILRK</sequence>
<evidence type="ECO:0000256" key="6">
    <source>
        <dbReference type="ARBA" id="ARBA00023136"/>
    </source>
</evidence>
<reference evidence="10" key="1">
    <citation type="submission" date="2019-08" db="EMBL/GenBank/DDBJ databases">
        <title>The genome of the North American firefly Photinus pyralis.</title>
        <authorList>
            <consortium name="Photinus pyralis genome working group"/>
            <person name="Fallon T.R."/>
            <person name="Sander Lower S.E."/>
            <person name="Weng J.-K."/>
        </authorList>
    </citation>
    <scope>NUCLEOTIDE SEQUENCE</scope>
    <source>
        <strain evidence="10">TRF0915ILg1</strain>
        <tissue evidence="10">Whole body</tissue>
    </source>
</reference>
<comment type="caution">
    <text evidence="10">The sequence shown here is derived from an EMBL/GenBank/DDBJ whole genome shotgun (WGS) entry which is preliminary data.</text>
</comment>
<organism evidence="10 11">
    <name type="scientific">Ignelater luminosus</name>
    <name type="common">Cucubano</name>
    <name type="synonym">Pyrophorus luminosus</name>
    <dbReference type="NCBI Taxonomy" id="2038154"/>
    <lineage>
        <taxon>Eukaryota</taxon>
        <taxon>Metazoa</taxon>
        <taxon>Ecdysozoa</taxon>
        <taxon>Arthropoda</taxon>
        <taxon>Hexapoda</taxon>
        <taxon>Insecta</taxon>
        <taxon>Pterygota</taxon>
        <taxon>Neoptera</taxon>
        <taxon>Endopterygota</taxon>
        <taxon>Coleoptera</taxon>
        <taxon>Polyphaga</taxon>
        <taxon>Elateriformia</taxon>
        <taxon>Elateroidea</taxon>
        <taxon>Elateridae</taxon>
        <taxon>Agrypninae</taxon>
        <taxon>Pyrophorini</taxon>
        <taxon>Ignelater</taxon>
    </lineage>
</organism>
<evidence type="ECO:0000256" key="2">
    <source>
        <dbReference type="ARBA" id="ARBA00022622"/>
    </source>
</evidence>
<feature type="chain" id="PRO_5035443126" description="Protein sleepless" evidence="9">
    <location>
        <begin position="24"/>
        <end position="165"/>
    </location>
</feature>
<evidence type="ECO:0000256" key="9">
    <source>
        <dbReference type="SAM" id="SignalP"/>
    </source>
</evidence>
<dbReference type="PANTHER" id="PTHR33562:SF30">
    <property type="entry name" value="LD40063P"/>
    <property type="match status" value="1"/>
</dbReference>
<dbReference type="GO" id="GO:0032222">
    <property type="term" value="P:regulation of synaptic transmission, cholinergic"/>
    <property type="evidence" value="ECO:0007669"/>
    <property type="project" value="InterPro"/>
</dbReference>
<evidence type="ECO:0008006" key="12">
    <source>
        <dbReference type="Google" id="ProtNLM"/>
    </source>
</evidence>
<evidence type="ECO:0000256" key="7">
    <source>
        <dbReference type="ARBA" id="ARBA00023180"/>
    </source>
</evidence>
<keyword evidence="2" id="KW-0336">GPI-anchor</keyword>
<evidence type="ECO:0000256" key="4">
    <source>
        <dbReference type="ARBA" id="ARBA00022729"/>
    </source>
</evidence>
<proteinExistence type="predicted"/>
<keyword evidence="11" id="KW-1185">Reference proteome</keyword>
<keyword evidence="6" id="KW-0472">Membrane</keyword>
<dbReference type="GO" id="GO:0098552">
    <property type="term" value="C:side of membrane"/>
    <property type="evidence" value="ECO:0007669"/>
    <property type="project" value="UniProtKB-KW"/>
</dbReference>
<comment type="subcellular location">
    <subcellularLocation>
        <location evidence="1">Membrane</location>
        <topology evidence="1">Lipid-anchor</topology>
        <topology evidence="1">GPI-anchor</topology>
    </subcellularLocation>
</comment>